<dbReference type="EC" id="6.3.4.3" evidence="2"/>
<reference evidence="7" key="1">
    <citation type="submission" date="2019-08" db="EMBL/GenBank/DDBJ databases">
        <authorList>
            <person name="Kucharzyk K."/>
            <person name="Murdoch R.W."/>
            <person name="Higgins S."/>
            <person name="Loffler F."/>
        </authorList>
    </citation>
    <scope>NUCLEOTIDE SEQUENCE</scope>
</reference>
<evidence type="ECO:0000313" key="7">
    <source>
        <dbReference type="EMBL" id="MPN30672.1"/>
    </source>
</evidence>
<proteinExistence type="predicted"/>
<organism evidence="7">
    <name type="scientific">bioreactor metagenome</name>
    <dbReference type="NCBI Taxonomy" id="1076179"/>
    <lineage>
        <taxon>unclassified sequences</taxon>
        <taxon>metagenomes</taxon>
        <taxon>ecological metagenomes</taxon>
    </lineage>
</organism>
<keyword evidence="3" id="KW-0554">One-carbon metabolism</keyword>
<dbReference type="Pfam" id="PF01268">
    <property type="entry name" value="FTHFS"/>
    <property type="match status" value="1"/>
</dbReference>
<evidence type="ECO:0000256" key="6">
    <source>
        <dbReference type="ARBA" id="ARBA00022840"/>
    </source>
</evidence>
<accession>A0A645GXA7</accession>
<dbReference type="GO" id="GO:0005524">
    <property type="term" value="F:ATP binding"/>
    <property type="evidence" value="ECO:0007669"/>
    <property type="project" value="UniProtKB-KW"/>
</dbReference>
<evidence type="ECO:0000256" key="1">
    <source>
        <dbReference type="ARBA" id="ARBA00004777"/>
    </source>
</evidence>
<keyword evidence="5" id="KW-0547">Nucleotide-binding</keyword>
<dbReference type="InterPro" id="IPR027417">
    <property type="entry name" value="P-loop_NTPase"/>
</dbReference>
<dbReference type="FunFam" id="3.10.410.10:FF:000001">
    <property type="entry name" value="Putative formate--tetrahydrofolate ligase"/>
    <property type="match status" value="1"/>
</dbReference>
<gene>
    <name evidence="7" type="primary">fhs_31</name>
    <name evidence="7" type="ORF">SDC9_178143</name>
</gene>
<dbReference type="SUPFAM" id="SSF52540">
    <property type="entry name" value="P-loop containing nucleoside triphosphate hydrolases"/>
    <property type="match status" value="1"/>
</dbReference>
<keyword evidence="4 7" id="KW-0436">Ligase</keyword>
<comment type="caution">
    <text evidence="7">The sequence shown here is derived from an EMBL/GenBank/DDBJ whole genome shotgun (WGS) entry which is preliminary data.</text>
</comment>
<sequence>MKFAYDLNMPIKEKIKTIAMRLYGAMDVEFAPKASKEIANFEKLGFSYLPICMAKNQYSLTDDAKVLGRPTGFKITIRDITISAGAGFLVALTGDIMKMPGLPKLPAAENIDVTVDGKIKGLF</sequence>
<dbReference type="GO" id="GO:0006730">
    <property type="term" value="P:one-carbon metabolic process"/>
    <property type="evidence" value="ECO:0007669"/>
    <property type="project" value="UniProtKB-KW"/>
</dbReference>
<evidence type="ECO:0000256" key="5">
    <source>
        <dbReference type="ARBA" id="ARBA00022741"/>
    </source>
</evidence>
<protein>
    <recommendedName>
        <fullName evidence="2">formate--tetrahydrofolate ligase</fullName>
        <ecNumber evidence="2">6.3.4.3</ecNumber>
    </recommendedName>
</protein>
<dbReference type="GO" id="GO:0004329">
    <property type="term" value="F:formate-tetrahydrofolate ligase activity"/>
    <property type="evidence" value="ECO:0007669"/>
    <property type="project" value="UniProtKB-EC"/>
</dbReference>
<dbReference type="InterPro" id="IPR000559">
    <property type="entry name" value="Formate_THF_ligase"/>
</dbReference>
<dbReference type="EMBL" id="VSSQ01081880">
    <property type="protein sequence ID" value="MPN30672.1"/>
    <property type="molecule type" value="Genomic_DNA"/>
</dbReference>
<keyword evidence="6" id="KW-0067">ATP-binding</keyword>
<evidence type="ECO:0000256" key="4">
    <source>
        <dbReference type="ARBA" id="ARBA00022598"/>
    </source>
</evidence>
<dbReference type="AlphaFoldDB" id="A0A645GXA7"/>
<comment type="pathway">
    <text evidence="1">One-carbon metabolism; tetrahydrofolate interconversion.</text>
</comment>
<dbReference type="Gene3D" id="3.10.410.10">
    <property type="entry name" value="Formyltetrahydrofolate synthetase, domain 3"/>
    <property type="match status" value="1"/>
</dbReference>
<evidence type="ECO:0000256" key="2">
    <source>
        <dbReference type="ARBA" id="ARBA00012295"/>
    </source>
</evidence>
<evidence type="ECO:0000256" key="3">
    <source>
        <dbReference type="ARBA" id="ARBA00022563"/>
    </source>
</evidence>
<name>A0A645GXA7_9ZZZZ</name>